<keyword evidence="3" id="KW-1003">Cell membrane</keyword>
<protein>
    <recommendedName>
        <fullName evidence="9">ABC transmembrane type-1 domain-containing protein</fullName>
    </recommendedName>
</protein>
<proteinExistence type="predicted"/>
<evidence type="ECO:0000256" key="2">
    <source>
        <dbReference type="ARBA" id="ARBA00022448"/>
    </source>
</evidence>
<feature type="transmembrane region" description="Helical" evidence="7">
    <location>
        <begin position="69"/>
        <end position="90"/>
    </location>
</feature>
<evidence type="ECO:0000256" key="5">
    <source>
        <dbReference type="ARBA" id="ARBA00022989"/>
    </source>
</evidence>
<dbReference type="PANTHER" id="PTHR43744:SF12">
    <property type="entry name" value="ABC TRANSPORTER PERMEASE PROTEIN MG189-RELATED"/>
    <property type="match status" value="1"/>
</dbReference>
<reference evidence="8" key="1">
    <citation type="submission" date="2018-05" db="EMBL/GenBank/DDBJ databases">
        <authorList>
            <person name="Lanie J.A."/>
            <person name="Ng W.-L."/>
            <person name="Kazmierczak K.M."/>
            <person name="Andrzejewski T.M."/>
            <person name="Davidsen T.M."/>
            <person name="Wayne K.J."/>
            <person name="Tettelin H."/>
            <person name="Glass J.I."/>
            <person name="Rusch D."/>
            <person name="Podicherti R."/>
            <person name="Tsui H.-C.T."/>
            <person name="Winkler M.E."/>
        </authorList>
    </citation>
    <scope>NUCLEOTIDE SEQUENCE</scope>
</reference>
<organism evidence="8">
    <name type="scientific">marine metagenome</name>
    <dbReference type="NCBI Taxonomy" id="408172"/>
    <lineage>
        <taxon>unclassified sequences</taxon>
        <taxon>metagenomes</taxon>
        <taxon>ecological metagenomes</taxon>
    </lineage>
</organism>
<dbReference type="GO" id="GO:0005886">
    <property type="term" value="C:plasma membrane"/>
    <property type="evidence" value="ECO:0007669"/>
    <property type="project" value="UniProtKB-SubCell"/>
</dbReference>
<evidence type="ECO:0000256" key="3">
    <source>
        <dbReference type="ARBA" id="ARBA00022475"/>
    </source>
</evidence>
<keyword evidence="2" id="KW-0813">Transport</keyword>
<sequence length="106" mass="11948">MLPLIWLLLTSFKLREESITVHAKYLPSLAAEVGQDDPYFRANLDGYRQLAAVYQGSNHSFFHYLGNSLLIGGFSTFCSVLIGTCAAYGFSRFRVPGSKDWLFFIL</sequence>
<dbReference type="Gene3D" id="1.10.3720.10">
    <property type="entry name" value="MetI-like"/>
    <property type="match status" value="1"/>
</dbReference>
<keyword evidence="5 7" id="KW-1133">Transmembrane helix</keyword>
<feature type="non-terminal residue" evidence="8">
    <location>
        <position position="106"/>
    </location>
</feature>
<dbReference type="InterPro" id="IPR035906">
    <property type="entry name" value="MetI-like_sf"/>
</dbReference>
<accession>A0A382HHH0</accession>
<evidence type="ECO:0000256" key="1">
    <source>
        <dbReference type="ARBA" id="ARBA00004651"/>
    </source>
</evidence>
<dbReference type="PANTHER" id="PTHR43744">
    <property type="entry name" value="ABC TRANSPORTER PERMEASE PROTEIN MG189-RELATED-RELATED"/>
    <property type="match status" value="1"/>
</dbReference>
<comment type="subcellular location">
    <subcellularLocation>
        <location evidence="1">Cell membrane</location>
        <topology evidence="1">Multi-pass membrane protein</topology>
    </subcellularLocation>
</comment>
<evidence type="ECO:0000313" key="8">
    <source>
        <dbReference type="EMBL" id="SVB86784.1"/>
    </source>
</evidence>
<evidence type="ECO:0000256" key="6">
    <source>
        <dbReference type="ARBA" id="ARBA00023136"/>
    </source>
</evidence>
<keyword evidence="6 7" id="KW-0472">Membrane</keyword>
<dbReference type="SUPFAM" id="SSF161098">
    <property type="entry name" value="MetI-like"/>
    <property type="match status" value="1"/>
</dbReference>
<gene>
    <name evidence="8" type="ORF">METZ01_LOCUS239638</name>
</gene>
<evidence type="ECO:0000256" key="4">
    <source>
        <dbReference type="ARBA" id="ARBA00022692"/>
    </source>
</evidence>
<dbReference type="EMBL" id="UINC01061326">
    <property type="protein sequence ID" value="SVB86784.1"/>
    <property type="molecule type" value="Genomic_DNA"/>
</dbReference>
<evidence type="ECO:0008006" key="9">
    <source>
        <dbReference type="Google" id="ProtNLM"/>
    </source>
</evidence>
<name>A0A382HHH0_9ZZZZ</name>
<keyword evidence="4 7" id="KW-0812">Transmembrane</keyword>
<dbReference type="AlphaFoldDB" id="A0A382HHH0"/>
<evidence type="ECO:0000256" key="7">
    <source>
        <dbReference type="SAM" id="Phobius"/>
    </source>
</evidence>